<keyword evidence="1" id="KW-0732">Signal</keyword>
<reference evidence="2" key="1">
    <citation type="journal article" date="2018" name="Genome Biol.">
        <title>SKESA: strategic k-mer extension for scrupulous assemblies.</title>
        <authorList>
            <person name="Souvorov A."/>
            <person name="Agarwala R."/>
            <person name="Lipman D.J."/>
        </authorList>
    </citation>
    <scope>NUCLEOTIDE SEQUENCE [LARGE SCALE GENOMIC DNA]</scope>
    <source>
        <strain evidence="2">EC00605</strain>
    </source>
</reference>
<dbReference type="EMBL" id="DABGZR010000055">
    <property type="protein sequence ID" value="HAJ0998603.1"/>
    <property type="molecule type" value="Genomic_DNA"/>
</dbReference>
<proteinExistence type="predicted"/>
<protein>
    <recommendedName>
        <fullName evidence="5">Lipoprotein</fullName>
    </recommendedName>
</protein>
<feature type="chain" id="PRO_5042352108" description="Lipoprotein" evidence="1">
    <location>
        <begin position="20"/>
        <end position="137"/>
    </location>
</feature>
<organism evidence="2">
    <name type="scientific">Escherichia coli</name>
    <dbReference type="NCBI Taxonomy" id="562"/>
    <lineage>
        <taxon>Bacteria</taxon>
        <taxon>Pseudomonadati</taxon>
        <taxon>Pseudomonadota</taxon>
        <taxon>Gammaproteobacteria</taxon>
        <taxon>Enterobacterales</taxon>
        <taxon>Enterobacteriaceae</taxon>
        <taxon>Escherichia</taxon>
    </lineage>
</organism>
<gene>
    <name evidence="3" type="ORF">G4A38_15390</name>
    <name evidence="2" type="ORF">HL601_24010</name>
    <name evidence="4" type="ORF">SAMEA4370386_00017</name>
</gene>
<keyword evidence="4" id="KW-0614">Plasmid</keyword>
<dbReference type="EMBL" id="LR595878">
    <property type="protein sequence ID" value="VUD39615.1"/>
    <property type="molecule type" value="Genomic_DNA"/>
</dbReference>
<name>A0A2T3UZB7_ECOLX</name>
<dbReference type="AlphaFoldDB" id="A0A2T3UZB7"/>
<feature type="signal peptide" evidence="1">
    <location>
        <begin position="1"/>
        <end position="19"/>
    </location>
</feature>
<geneLocation type="plasmid" evidence="4">
    <name>1</name>
</geneLocation>
<dbReference type="EMBL" id="JABUPJ010000018">
    <property type="protein sequence ID" value="NYQ39968.1"/>
    <property type="molecule type" value="Genomic_DNA"/>
</dbReference>
<dbReference type="PROSITE" id="PS51257">
    <property type="entry name" value="PROKAR_LIPOPROTEIN"/>
    <property type="match status" value="1"/>
</dbReference>
<evidence type="ECO:0000256" key="1">
    <source>
        <dbReference type="SAM" id="SignalP"/>
    </source>
</evidence>
<dbReference type="Proteomes" id="UP000540485">
    <property type="component" value="Unassembled WGS sequence"/>
</dbReference>
<sequence>MSKNKLILTGALLSLFALVGCKPTDEKAIALGQQAIADDMKDPTSVMFRKDKFVRTDHDDGSVTGFVCGELNAKNGFGAYVGYHSYVVELEMKPKGMFSKGVVYKILSKSLAPNDPHDLQRYKQVYRKMCNSEAVAH</sequence>
<dbReference type="GeneID" id="86948682"/>
<evidence type="ECO:0000313" key="2">
    <source>
        <dbReference type="EMBL" id="HAJ0998603.1"/>
    </source>
</evidence>
<evidence type="ECO:0000313" key="3">
    <source>
        <dbReference type="EMBL" id="NYQ39968.1"/>
    </source>
</evidence>
<dbReference type="RefSeq" id="WP_021512314.1">
    <property type="nucleotide sequence ID" value="NZ_AP022089.1"/>
</dbReference>
<reference evidence="3" key="4">
    <citation type="journal article" date="2020" name="J. Appl. Microbiol.">
        <title>Genetic characterization of Shigatoxigenic and enteropathogenic Escherichia coli O80:H2 from diarrheic and septicemic calves and relatedness to human Shigatoxigenic E. coli O80:H2.</title>
        <authorList>
            <person name="Habets A."/>
            <person name="Crombe F."/>
            <person name="Nakamura K."/>
            <person name="Guerin V."/>
            <person name="De Rauw K."/>
            <person name="Pierard D."/>
            <person name="Saulmont M."/>
            <person name="Hayashi T."/>
            <person name="Mainil J.G."/>
            <person name="Thiry D."/>
        </authorList>
    </citation>
    <scope>NUCLEOTIDE SEQUENCE [LARGE SCALE GENOMIC DNA]</scope>
    <source>
        <strain evidence="3">EH3306</strain>
    </source>
</reference>
<reference evidence="4" key="2">
    <citation type="submission" date="2019-06" db="EMBL/GenBank/DDBJ databases">
        <authorList>
            <consortium name="Pathogen Informatics"/>
        </authorList>
    </citation>
    <scope>NUCLEOTIDE SEQUENCE [LARGE SCALE GENOMIC DNA]</scope>
    <source>
        <strain evidence="4">VRES-hospital6495207</strain>
        <plasmid evidence="4">1</plasmid>
    </source>
</reference>
<reference evidence="2" key="3">
    <citation type="submission" date="2019-09" db="EMBL/GenBank/DDBJ databases">
        <authorList>
            <consortium name="NCBI Pathogen Detection Project"/>
        </authorList>
    </citation>
    <scope>NUCLEOTIDE SEQUENCE</scope>
    <source>
        <strain evidence="2">EC00605</strain>
    </source>
</reference>
<evidence type="ECO:0000313" key="4">
    <source>
        <dbReference type="EMBL" id="VUD39615.1"/>
    </source>
</evidence>
<evidence type="ECO:0008006" key="5">
    <source>
        <dbReference type="Google" id="ProtNLM"/>
    </source>
</evidence>
<accession>A0A2T3UZB7</accession>